<evidence type="ECO:0000259" key="9">
    <source>
        <dbReference type="PROSITE" id="PS50113"/>
    </source>
</evidence>
<comment type="caution">
    <text evidence="11">The sequence shown here is derived from an EMBL/GenBank/DDBJ whole genome shotgun (WGS) entry which is preliminary data.</text>
</comment>
<dbReference type="Proteomes" id="UP000267077">
    <property type="component" value="Unassembled WGS sequence"/>
</dbReference>
<dbReference type="Pfam" id="PF08448">
    <property type="entry name" value="PAS_4"/>
    <property type="match status" value="1"/>
</dbReference>
<feature type="transmembrane region" description="Helical" evidence="7">
    <location>
        <begin position="268"/>
        <end position="290"/>
    </location>
</feature>
<keyword evidence="3" id="KW-1003">Cell membrane</keyword>
<keyword evidence="12" id="KW-1185">Reference proteome</keyword>
<comment type="subcellular location">
    <subcellularLocation>
        <location evidence="2">Cell membrane</location>
        <topology evidence="2">Multi-pass membrane protein</topology>
    </subcellularLocation>
</comment>
<dbReference type="PANTHER" id="PTHR44757:SF2">
    <property type="entry name" value="BIOFILM ARCHITECTURE MAINTENANCE PROTEIN MBAA"/>
    <property type="match status" value="1"/>
</dbReference>
<dbReference type="PROSITE" id="PS50113">
    <property type="entry name" value="PAC"/>
    <property type="match status" value="1"/>
</dbReference>
<feature type="transmembrane region" description="Helical" evidence="7">
    <location>
        <begin position="157"/>
        <end position="176"/>
    </location>
</feature>
<dbReference type="Pfam" id="PF05231">
    <property type="entry name" value="MASE1"/>
    <property type="match status" value="1"/>
</dbReference>
<dbReference type="GO" id="GO:0003824">
    <property type="term" value="F:catalytic activity"/>
    <property type="evidence" value="ECO:0007669"/>
    <property type="project" value="UniProtKB-ARBA"/>
</dbReference>
<dbReference type="SMART" id="SM00267">
    <property type="entry name" value="GGDEF"/>
    <property type="match status" value="1"/>
</dbReference>
<evidence type="ECO:0000256" key="2">
    <source>
        <dbReference type="ARBA" id="ARBA00004651"/>
    </source>
</evidence>
<dbReference type="InterPro" id="IPR013655">
    <property type="entry name" value="PAS_fold_3"/>
</dbReference>
<dbReference type="SUPFAM" id="SSF55073">
    <property type="entry name" value="Nucleotide cyclase"/>
    <property type="match status" value="1"/>
</dbReference>
<comment type="cofactor">
    <cofactor evidence="1">
        <name>Mg(2+)</name>
        <dbReference type="ChEBI" id="CHEBI:18420"/>
    </cofactor>
</comment>
<dbReference type="SMART" id="SM00091">
    <property type="entry name" value="PAS"/>
    <property type="match status" value="2"/>
</dbReference>
<evidence type="ECO:0000256" key="6">
    <source>
        <dbReference type="ARBA" id="ARBA00023136"/>
    </source>
</evidence>
<feature type="domain" description="PAS" evidence="8">
    <location>
        <begin position="302"/>
        <end position="371"/>
    </location>
</feature>
<evidence type="ECO:0000259" key="8">
    <source>
        <dbReference type="PROSITE" id="PS50112"/>
    </source>
</evidence>
<dbReference type="RefSeq" id="WP_126674179.1">
    <property type="nucleotide sequence ID" value="NZ_RYZR01000006.1"/>
</dbReference>
<feature type="domain" description="GGDEF" evidence="10">
    <location>
        <begin position="583"/>
        <end position="715"/>
    </location>
</feature>
<feature type="transmembrane region" description="Helical" evidence="7">
    <location>
        <begin position="83"/>
        <end position="103"/>
    </location>
</feature>
<dbReference type="OrthoDB" id="9812260at2"/>
<organism evidence="11 12">
    <name type="scientific">Dyella dinghuensis</name>
    <dbReference type="NCBI Taxonomy" id="1920169"/>
    <lineage>
        <taxon>Bacteria</taxon>
        <taxon>Pseudomonadati</taxon>
        <taxon>Pseudomonadota</taxon>
        <taxon>Gammaproteobacteria</taxon>
        <taxon>Lysobacterales</taxon>
        <taxon>Rhodanobacteraceae</taxon>
        <taxon>Dyella</taxon>
    </lineage>
</organism>
<evidence type="ECO:0000256" key="3">
    <source>
        <dbReference type="ARBA" id="ARBA00022475"/>
    </source>
</evidence>
<evidence type="ECO:0000313" key="11">
    <source>
        <dbReference type="EMBL" id="RUL63243.1"/>
    </source>
</evidence>
<dbReference type="InterPro" id="IPR000160">
    <property type="entry name" value="GGDEF_dom"/>
</dbReference>
<feature type="domain" description="PAC" evidence="9">
    <location>
        <begin position="374"/>
        <end position="427"/>
    </location>
</feature>
<dbReference type="CDD" id="cd01949">
    <property type="entry name" value="GGDEF"/>
    <property type="match status" value="1"/>
</dbReference>
<dbReference type="NCBIfam" id="TIGR00254">
    <property type="entry name" value="GGDEF"/>
    <property type="match status" value="1"/>
</dbReference>
<dbReference type="InterPro" id="IPR000700">
    <property type="entry name" value="PAS-assoc_C"/>
</dbReference>
<dbReference type="InterPro" id="IPR013656">
    <property type="entry name" value="PAS_4"/>
</dbReference>
<name>A0A3S0RDJ1_9GAMM</name>
<feature type="transmembrane region" description="Helical" evidence="7">
    <location>
        <begin position="212"/>
        <end position="227"/>
    </location>
</feature>
<dbReference type="Gene3D" id="3.30.450.20">
    <property type="entry name" value="PAS domain"/>
    <property type="match status" value="2"/>
</dbReference>
<dbReference type="Gene3D" id="3.30.70.270">
    <property type="match status" value="1"/>
</dbReference>
<dbReference type="EMBL" id="RYZR01000006">
    <property type="protein sequence ID" value="RUL63243.1"/>
    <property type="molecule type" value="Genomic_DNA"/>
</dbReference>
<dbReference type="AlphaFoldDB" id="A0A3S0RDJ1"/>
<evidence type="ECO:0000256" key="5">
    <source>
        <dbReference type="ARBA" id="ARBA00022989"/>
    </source>
</evidence>
<evidence type="ECO:0000256" key="1">
    <source>
        <dbReference type="ARBA" id="ARBA00001946"/>
    </source>
</evidence>
<dbReference type="PROSITE" id="PS50112">
    <property type="entry name" value="PAS"/>
    <property type="match status" value="2"/>
</dbReference>
<keyword evidence="4 7" id="KW-0812">Transmembrane</keyword>
<dbReference type="SMART" id="SM00086">
    <property type="entry name" value="PAC"/>
    <property type="match status" value="1"/>
</dbReference>
<evidence type="ECO:0000256" key="7">
    <source>
        <dbReference type="SAM" id="Phobius"/>
    </source>
</evidence>
<dbReference type="InterPro" id="IPR052155">
    <property type="entry name" value="Biofilm_reg_signaling"/>
</dbReference>
<dbReference type="CDD" id="cd00130">
    <property type="entry name" value="PAS"/>
    <property type="match status" value="1"/>
</dbReference>
<dbReference type="Pfam" id="PF08447">
    <property type="entry name" value="PAS_3"/>
    <property type="match status" value="1"/>
</dbReference>
<feature type="domain" description="PAS" evidence="8">
    <location>
        <begin position="428"/>
        <end position="498"/>
    </location>
</feature>
<keyword evidence="6 7" id="KW-0472">Membrane</keyword>
<keyword evidence="5 7" id="KW-1133">Transmembrane helix</keyword>
<protein>
    <submittedName>
        <fullName evidence="11">Sensor domain-containing diguanylate cyclase</fullName>
    </submittedName>
</protein>
<accession>A0A3S0RDJ1</accession>
<dbReference type="InterPro" id="IPR029787">
    <property type="entry name" value="Nucleotide_cyclase"/>
</dbReference>
<dbReference type="InterPro" id="IPR035965">
    <property type="entry name" value="PAS-like_dom_sf"/>
</dbReference>
<dbReference type="InterPro" id="IPR007895">
    <property type="entry name" value="MASE1"/>
</dbReference>
<dbReference type="Pfam" id="PF00990">
    <property type="entry name" value="GGDEF"/>
    <property type="match status" value="1"/>
</dbReference>
<feature type="transmembrane region" description="Helical" evidence="7">
    <location>
        <begin position="188"/>
        <end position="206"/>
    </location>
</feature>
<evidence type="ECO:0000256" key="4">
    <source>
        <dbReference type="ARBA" id="ARBA00022692"/>
    </source>
</evidence>
<dbReference type="PANTHER" id="PTHR44757">
    <property type="entry name" value="DIGUANYLATE CYCLASE DGCP"/>
    <property type="match status" value="1"/>
</dbReference>
<dbReference type="NCBIfam" id="TIGR00229">
    <property type="entry name" value="sensory_box"/>
    <property type="match status" value="2"/>
</dbReference>
<dbReference type="InterPro" id="IPR043128">
    <property type="entry name" value="Rev_trsase/Diguanyl_cyclase"/>
</dbReference>
<feature type="transmembrane region" description="Helical" evidence="7">
    <location>
        <begin position="124"/>
        <end position="145"/>
    </location>
</feature>
<dbReference type="InterPro" id="IPR001610">
    <property type="entry name" value="PAC"/>
</dbReference>
<dbReference type="SUPFAM" id="SSF55785">
    <property type="entry name" value="PYP-like sensor domain (PAS domain)"/>
    <property type="match status" value="2"/>
</dbReference>
<gene>
    <name evidence="11" type="ORF">EKH79_12640</name>
</gene>
<feature type="transmembrane region" description="Helical" evidence="7">
    <location>
        <begin position="234"/>
        <end position="256"/>
    </location>
</feature>
<dbReference type="FunFam" id="3.30.70.270:FF:000001">
    <property type="entry name" value="Diguanylate cyclase domain protein"/>
    <property type="match status" value="1"/>
</dbReference>
<evidence type="ECO:0000259" key="10">
    <source>
        <dbReference type="PROSITE" id="PS50887"/>
    </source>
</evidence>
<dbReference type="InterPro" id="IPR000014">
    <property type="entry name" value="PAS"/>
</dbReference>
<evidence type="ECO:0000313" key="12">
    <source>
        <dbReference type="Proteomes" id="UP000267077"/>
    </source>
</evidence>
<dbReference type="PROSITE" id="PS50887">
    <property type="entry name" value="GGDEF"/>
    <property type="match status" value="1"/>
</dbReference>
<proteinExistence type="predicted"/>
<reference evidence="11 12" key="1">
    <citation type="submission" date="2018-12" db="EMBL/GenBank/DDBJ databases">
        <title>Dyella dinghuensis sp. nov. DHOA06 and Dyella choica sp. nov. 4M-K27, isolated from forest soil.</title>
        <authorList>
            <person name="Qiu L.-H."/>
            <person name="Gao Z.-H."/>
        </authorList>
    </citation>
    <scope>NUCLEOTIDE SEQUENCE [LARGE SCALE GENOMIC DNA]</scope>
    <source>
        <strain evidence="11 12">DHOA06</strain>
    </source>
</reference>
<dbReference type="GO" id="GO:0005886">
    <property type="term" value="C:plasma membrane"/>
    <property type="evidence" value="ECO:0007669"/>
    <property type="project" value="UniProtKB-SubCell"/>
</dbReference>
<sequence>MRLKRAPAMVWQLVGLFALSGVLSLYSIMLARYTHTPACLWLTNGAMIGVLIQRPLRETWPLLIAGFLGYFAAREFVGDLPFMPSLALALCNLLETLMVTLAIRRHFPVITQETRFTDLARVALISAAGACLLSAFTVAAITHVWPNLAFWISFNTIFRAHLLGMIIAATTSIVVVTRGRRLVNSSSTPLSLVLHLLLLTAISVVAFAVSRYPLLFMIYPPLLLLIFRHRFAGLVIGIAIVALITSTVTALDIGPFNLVHDATPALKVVMAQVFIGVTCLIALPVSLALVEQDRLQLRVRDSEIRYRMLADNSGDLVMRIRPNGDRRYVSPSVKELLGWDVEEFMAPRPDLIHPDDRQRIADVVATLRRLGGATTATYRLQHRAGHYLWIEAFARLVESPEGDGSTEIIYTGRDVTQRVQIQQALTESQAQLRTITDNVPAVIARIDMSERYTYINRFVEQVSGEAPTEMIGKTVKEIRGAVLYDQLKEYLDRAYAGESVWFEYEATYRNRLLHFQTHYVPDKDSKGHVRGVYALTTEITHIKNVERELLRLAHQDALTGLANRRYFNEQSASLLRQTCQRRAPTLLAVLDVDNFKAINDTYGHAAGDLVLAEVGRCLQGFMHEGAVVARIGGDEFVVLCDHVGTEVAAETFVRTLWEKLHVAVRTGGHCIDVHISMGAVFFKGSATQDALMKLADEALYLAKEAGRNTYRFVTGGLFMGEKNGNM</sequence>